<accession>A0A1F5G522</accession>
<dbReference type="GO" id="GO:0008374">
    <property type="term" value="F:O-acyltransferase activity"/>
    <property type="evidence" value="ECO:0007669"/>
    <property type="project" value="TreeGrafter"/>
</dbReference>
<keyword evidence="3" id="KW-0677">Repeat</keyword>
<dbReference type="PANTHER" id="PTHR23416:SF23">
    <property type="entry name" value="ACETYLTRANSFERASE C18B11.09C-RELATED"/>
    <property type="match status" value="1"/>
</dbReference>
<dbReference type="PANTHER" id="PTHR23416">
    <property type="entry name" value="SIALIC ACID SYNTHASE-RELATED"/>
    <property type="match status" value="1"/>
</dbReference>
<proteinExistence type="inferred from homology"/>
<dbReference type="SUPFAM" id="SSF51161">
    <property type="entry name" value="Trimeric LpxA-like enzymes"/>
    <property type="match status" value="1"/>
</dbReference>
<evidence type="ECO:0000313" key="4">
    <source>
        <dbReference type="EMBL" id="OGD86948.1"/>
    </source>
</evidence>
<evidence type="ECO:0008006" key="6">
    <source>
        <dbReference type="Google" id="ProtNLM"/>
    </source>
</evidence>
<sequence>MFKDRMGKQLTVEEAGKKISNRTANIWLDFWLWVLYVVGHDVPFHSIRKFFYRISGMKIGKGSTIHMWARFFNPKGIEIGEDTIIGDHAFLDGRVLLKIGNHVDIASFVQVYNSQHDIESQDFGAIEAPVEIADYVFIGPRAIILPGVKIGRGAVVAAGAVVTNDIGEFEVWGGIPAK</sequence>
<organism evidence="4 5">
    <name type="scientific">Candidatus Curtissbacteria bacterium RBG_16_39_7</name>
    <dbReference type="NCBI Taxonomy" id="1797707"/>
    <lineage>
        <taxon>Bacteria</taxon>
        <taxon>Candidatus Curtissiibacteriota</taxon>
    </lineage>
</organism>
<dbReference type="InterPro" id="IPR051159">
    <property type="entry name" value="Hexapeptide_acetyltransf"/>
</dbReference>
<comment type="caution">
    <text evidence="4">The sequence shown here is derived from an EMBL/GenBank/DDBJ whole genome shotgun (WGS) entry which is preliminary data.</text>
</comment>
<gene>
    <name evidence="4" type="ORF">A2Z23_01650</name>
</gene>
<reference evidence="4 5" key="1">
    <citation type="journal article" date="2016" name="Nat. Commun.">
        <title>Thousands of microbial genomes shed light on interconnected biogeochemical processes in an aquifer system.</title>
        <authorList>
            <person name="Anantharaman K."/>
            <person name="Brown C.T."/>
            <person name="Hug L.A."/>
            <person name="Sharon I."/>
            <person name="Castelle C.J."/>
            <person name="Probst A.J."/>
            <person name="Thomas B.C."/>
            <person name="Singh A."/>
            <person name="Wilkins M.J."/>
            <person name="Karaoz U."/>
            <person name="Brodie E.L."/>
            <person name="Williams K.H."/>
            <person name="Hubbard S.S."/>
            <person name="Banfield J.F."/>
        </authorList>
    </citation>
    <scope>NUCLEOTIDE SEQUENCE [LARGE SCALE GENOMIC DNA]</scope>
</reference>
<comment type="similarity">
    <text evidence="1">Belongs to the transferase hexapeptide repeat family.</text>
</comment>
<evidence type="ECO:0000256" key="3">
    <source>
        <dbReference type="ARBA" id="ARBA00022737"/>
    </source>
</evidence>
<evidence type="ECO:0000256" key="2">
    <source>
        <dbReference type="ARBA" id="ARBA00022679"/>
    </source>
</evidence>
<dbReference type="AlphaFoldDB" id="A0A1F5G522"/>
<evidence type="ECO:0000256" key="1">
    <source>
        <dbReference type="ARBA" id="ARBA00007274"/>
    </source>
</evidence>
<dbReference type="PROSITE" id="PS00101">
    <property type="entry name" value="HEXAPEP_TRANSFERASES"/>
    <property type="match status" value="1"/>
</dbReference>
<feature type="non-terminal residue" evidence="4">
    <location>
        <position position="178"/>
    </location>
</feature>
<dbReference type="CDD" id="cd04647">
    <property type="entry name" value="LbH_MAT_like"/>
    <property type="match status" value="1"/>
</dbReference>
<protein>
    <recommendedName>
        <fullName evidence="6">Acetyltransferase</fullName>
    </recommendedName>
</protein>
<dbReference type="Gene3D" id="2.160.10.10">
    <property type="entry name" value="Hexapeptide repeat proteins"/>
    <property type="match status" value="1"/>
</dbReference>
<dbReference type="GO" id="GO:0005829">
    <property type="term" value="C:cytosol"/>
    <property type="evidence" value="ECO:0007669"/>
    <property type="project" value="TreeGrafter"/>
</dbReference>
<dbReference type="InterPro" id="IPR001451">
    <property type="entry name" value="Hexapep"/>
</dbReference>
<dbReference type="Proteomes" id="UP000176628">
    <property type="component" value="Unassembled WGS sequence"/>
</dbReference>
<dbReference type="Pfam" id="PF00132">
    <property type="entry name" value="Hexapep"/>
    <property type="match status" value="1"/>
</dbReference>
<name>A0A1F5G522_9BACT</name>
<dbReference type="InterPro" id="IPR011004">
    <property type="entry name" value="Trimer_LpxA-like_sf"/>
</dbReference>
<dbReference type="EMBL" id="MFAV01000001">
    <property type="protein sequence ID" value="OGD86948.1"/>
    <property type="molecule type" value="Genomic_DNA"/>
</dbReference>
<keyword evidence="2" id="KW-0808">Transferase</keyword>
<dbReference type="InterPro" id="IPR018357">
    <property type="entry name" value="Hexapep_transf_CS"/>
</dbReference>
<evidence type="ECO:0000313" key="5">
    <source>
        <dbReference type="Proteomes" id="UP000176628"/>
    </source>
</evidence>